<evidence type="ECO:0000256" key="8">
    <source>
        <dbReference type="ARBA" id="ARBA00023136"/>
    </source>
</evidence>
<dbReference type="InterPro" id="IPR003439">
    <property type="entry name" value="ABC_transporter-like_ATP-bd"/>
</dbReference>
<evidence type="ECO:0000256" key="1">
    <source>
        <dbReference type="ARBA" id="ARBA00022448"/>
    </source>
</evidence>
<dbReference type="AlphaFoldDB" id="A0A1V3JLK5"/>
<organism evidence="10 11">
    <name type="scientific">Rodentibacter genomosp. 2</name>
    <dbReference type="NCBI Taxonomy" id="1908266"/>
    <lineage>
        <taxon>Bacteria</taxon>
        <taxon>Pseudomonadati</taxon>
        <taxon>Pseudomonadota</taxon>
        <taxon>Gammaproteobacteria</taxon>
        <taxon>Pasteurellales</taxon>
        <taxon>Pasteurellaceae</taxon>
        <taxon>Rodentibacter</taxon>
    </lineage>
</organism>
<dbReference type="Gene3D" id="3.40.50.300">
    <property type="entry name" value="P-loop containing nucleotide triphosphate hydrolases"/>
    <property type="match status" value="1"/>
</dbReference>
<dbReference type="InterPro" id="IPR017871">
    <property type="entry name" value="ABC_transporter-like_CS"/>
</dbReference>
<sequence length="348" mass="39378">MKLLEVQQLSCQFEQNQILKNLELDVAENEIVCLLGASGCGKTTLLKAIAGLVPTTQGIIKLAGRVINQIPVEQRQIGLIFQDYALFPHLTVADNIQFGLTKLAKSERQTIMQQMLNVVKLEGFEQRFPHELSGGQQQRVAVARALACQPTLLLLDEPFSNIDSQTRYSMIQEIKQILKSQKVPAIFVTHSKEEAFAFADKIAVMDQGKIVQIGTPTQLYHNPINHFVADFLGSTNYLDCEIQADRSLKSPIGTYHLFPEMDYATGRYQWLLRPEQILFKRDKAGQGIVVDKLFLGQYYRYQLAINGINLIAYESTDLPLRSTVSVTFQCREFVFFHPIVISKRFSFG</sequence>
<dbReference type="CDD" id="cd03259">
    <property type="entry name" value="ABC_Carb_Solutes_like"/>
    <property type="match status" value="1"/>
</dbReference>
<gene>
    <name evidence="10" type="ORF">BKK55_04165</name>
</gene>
<evidence type="ECO:0000256" key="2">
    <source>
        <dbReference type="ARBA" id="ARBA00022475"/>
    </source>
</evidence>
<dbReference type="EMBL" id="MLHO01000021">
    <property type="protein sequence ID" value="OOF57463.1"/>
    <property type="molecule type" value="Genomic_DNA"/>
</dbReference>
<proteinExistence type="predicted"/>
<dbReference type="InterPro" id="IPR015853">
    <property type="entry name" value="ABC_transpr_FbpC"/>
</dbReference>
<dbReference type="STRING" id="1908266.BKK55_04165"/>
<dbReference type="GO" id="GO:0016020">
    <property type="term" value="C:membrane"/>
    <property type="evidence" value="ECO:0007669"/>
    <property type="project" value="InterPro"/>
</dbReference>
<evidence type="ECO:0000256" key="4">
    <source>
        <dbReference type="ARBA" id="ARBA00022741"/>
    </source>
</evidence>
<evidence type="ECO:0000256" key="7">
    <source>
        <dbReference type="ARBA" id="ARBA00023065"/>
    </source>
</evidence>
<keyword evidence="7" id="KW-0406">Ion transport</keyword>
<feature type="domain" description="ABC transporter" evidence="9">
    <location>
        <begin position="4"/>
        <end position="232"/>
    </location>
</feature>
<dbReference type="Gene3D" id="2.40.50.100">
    <property type="match status" value="1"/>
</dbReference>
<dbReference type="RefSeq" id="WP_077550743.1">
    <property type="nucleotide sequence ID" value="NZ_MLHO01000021.1"/>
</dbReference>
<dbReference type="InterPro" id="IPR027417">
    <property type="entry name" value="P-loop_NTPase"/>
</dbReference>
<dbReference type="InterPro" id="IPR050093">
    <property type="entry name" value="ABC_SmlMolc_Importer"/>
</dbReference>
<dbReference type="PROSITE" id="PS00211">
    <property type="entry name" value="ABC_TRANSPORTER_1"/>
    <property type="match status" value="1"/>
</dbReference>
<keyword evidence="1" id="KW-0813">Transport</keyword>
<dbReference type="GO" id="GO:0015697">
    <property type="term" value="P:quaternary ammonium group transport"/>
    <property type="evidence" value="ECO:0007669"/>
    <property type="project" value="UniProtKB-ARBA"/>
</dbReference>
<accession>A0A1V3JLK5</accession>
<dbReference type="FunFam" id="3.40.50.300:FF:000425">
    <property type="entry name" value="Probable ABC transporter, ATP-binding subunit"/>
    <property type="match status" value="1"/>
</dbReference>
<dbReference type="SUPFAM" id="SSF50331">
    <property type="entry name" value="MOP-like"/>
    <property type="match status" value="1"/>
</dbReference>
<evidence type="ECO:0000313" key="11">
    <source>
        <dbReference type="Proteomes" id="UP000188541"/>
    </source>
</evidence>
<dbReference type="Pfam" id="PF00005">
    <property type="entry name" value="ABC_tran"/>
    <property type="match status" value="1"/>
</dbReference>
<keyword evidence="5" id="KW-0067">ATP-binding</keyword>
<keyword evidence="6" id="KW-0408">Iron</keyword>
<keyword evidence="8" id="KW-0472">Membrane</keyword>
<dbReference type="PANTHER" id="PTHR42781:SF4">
    <property type="entry name" value="SPERMIDINE_PUTRESCINE IMPORT ATP-BINDING PROTEIN POTA"/>
    <property type="match status" value="1"/>
</dbReference>
<dbReference type="GO" id="GO:0015408">
    <property type="term" value="F:ABC-type ferric iron transporter activity"/>
    <property type="evidence" value="ECO:0007669"/>
    <property type="project" value="InterPro"/>
</dbReference>
<protein>
    <submittedName>
        <fullName evidence="10">ABC transporter</fullName>
    </submittedName>
</protein>
<dbReference type="InterPro" id="IPR008995">
    <property type="entry name" value="Mo/tungstate-bd_C_term_dom"/>
</dbReference>
<keyword evidence="4" id="KW-0547">Nucleotide-binding</keyword>
<dbReference type="GO" id="GO:0016887">
    <property type="term" value="F:ATP hydrolysis activity"/>
    <property type="evidence" value="ECO:0007669"/>
    <property type="project" value="InterPro"/>
</dbReference>
<dbReference type="OrthoDB" id="9802264at2"/>
<dbReference type="InterPro" id="IPR003593">
    <property type="entry name" value="AAA+_ATPase"/>
</dbReference>
<dbReference type="PANTHER" id="PTHR42781">
    <property type="entry name" value="SPERMIDINE/PUTRESCINE IMPORT ATP-BINDING PROTEIN POTA"/>
    <property type="match status" value="1"/>
</dbReference>
<dbReference type="PROSITE" id="PS50893">
    <property type="entry name" value="ABC_TRANSPORTER_2"/>
    <property type="match status" value="1"/>
</dbReference>
<dbReference type="SMART" id="SM00382">
    <property type="entry name" value="AAA"/>
    <property type="match status" value="1"/>
</dbReference>
<keyword evidence="3" id="KW-0410">Iron transport</keyword>
<reference evidence="10 11" key="1">
    <citation type="submission" date="2016-10" db="EMBL/GenBank/DDBJ databases">
        <title>Rodentibacter gen. nov. and new species.</title>
        <authorList>
            <person name="Christensen H."/>
        </authorList>
    </citation>
    <scope>NUCLEOTIDE SEQUENCE [LARGE SCALE GENOMIC DNA]</scope>
    <source>
        <strain evidence="10 11">1996246016</strain>
    </source>
</reference>
<evidence type="ECO:0000313" key="10">
    <source>
        <dbReference type="EMBL" id="OOF57463.1"/>
    </source>
</evidence>
<name>A0A1V3JLK5_9PAST</name>
<dbReference type="Proteomes" id="UP000188541">
    <property type="component" value="Unassembled WGS sequence"/>
</dbReference>
<evidence type="ECO:0000256" key="5">
    <source>
        <dbReference type="ARBA" id="ARBA00022840"/>
    </source>
</evidence>
<keyword evidence="11" id="KW-1185">Reference proteome</keyword>
<dbReference type="GO" id="GO:0005524">
    <property type="term" value="F:ATP binding"/>
    <property type="evidence" value="ECO:0007669"/>
    <property type="project" value="UniProtKB-KW"/>
</dbReference>
<evidence type="ECO:0000256" key="3">
    <source>
        <dbReference type="ARBA" id="ARBA00022496"/>
    </source>
</evidence>
<keyword evidence="2" id="KW-1003">Cell membrane</keyword>
<comment type="caution">
    <text evidence="10">The sequence shown here is derived from an EMBL/GenBank/DDBJ whole genome shotgun (WGS) entry which is preliminary data.</text>
</comment>
<evidence type="ECO:0000256" key="6">
    <source>
        <dbReference type="ARBA" id="ARBA00023004"/>
    </source>
</evidence>
<evidence type="ECO:0000259" key="9">
    <source>
        <dbReference type="PROSITE" id="PS50893"/>
    </source>
</evidence>
<dbReference type="SUPFAM" id="SSF52540">
    <property type="entry name" value="P-loop containing nucleoside triphosphate hydrolases"/>
    <property type="match status" value="1"/>
</dbReference>